<evidence type="ECO:0000256" key="1">
    <source>
        <dbReference type="SAM" id="MobiDB-lite"/>
    </source>
</evidence>
<feature type="compositionally biased region" description="Basic and acidic residues" evidence="1">
    <location>
        <begin position="949"/>
        <end position="960"/>
    </location>
</feature>
<feature type="compositionally biased region" description="Basic and acidic residues" evidence="1">
    <location>
        <begin position="685"/>
        <end position="704"/>
    </location>
</feature>
<feature type="compositionally biased region" description="Basic and acidic residues" evidence="1">
    <location>
        <begin position="358"/>
        <end position="370"/>
    </location>
</feature>
<accession>A0ABN9KPD1</accession>
<gene>
    <name evidence="3" type="ORF">RIMI_LOCUS21090</name>
</gene>
<feature type="compositionally biased region" description="Basic and acidic residues" evidence="1">
    <location>
        <begin position="782"/>
        <end position="791"/>
    </location>
</feature>
<dbReference type="PANTHER" id="PTHR23034:SF2">
    <property type="entry name" value="GLUTAMATE-RICH PROTEIN 3"/>
    <property type="match status" value="1"/>
</dbReference>
<feature type="region of interest" description="Disordered" evidence="1">
    <location>
        <begin position="658"/>
        <end position="1349"/>
    </location>
</feature>
<feature type="compositionally biased region" description="Basic and acidic residues" evidence="1">
    <location>
        <begin position="1052"/>
        <end position="1064"/>
    </location>
</feature>
<feature type="compositionally biased region" description="Acidic residues" evidence="1">
    <location>
        <begin position="1180"/>
        <end position="1196"/>
    </location>
</feature>
<feature type="compositionally biased region" description="Basic and acidic residues" evidence="1">
    <location>
        <begin position="842"/>
        <end position="863"/>
    </location>
</feature>
<feature type="compositionally biased region" description="Polar residues" evidence="1">
    <location>
        <begin position="792"/>
        <end position="803"/>
    </location>
</feature>
<feature type="region of interest" description="Disordered" evidence="1">
    <location>
        <begin position="358"/>
        <end position="457"/>
    </location>
</feature>
<dbReference type="Proteomes" id="UP001176940">
    <property type="component" value="Unassembled WGS sequence"/>
</dbReference>
<name>A0ABN9KPD1_9NEOB</name>
<feature type="compositionally biased region" description="Acidic residues" evidence="1">
    <location>
        <begin position="979"/>
        <end position="990"/>
    </location>
</feature>
<feature type="compositionally biased region" description="Basic and acidic residues" evidence="1">
    <location>
        <begin position="1120"/>
        <end position="1146"/>
    </location>
</feature>
<evidence type="ECO:0000259" key="2">
    <source>
        <dbReference type="Pfam" id="PF15257"/>
    </source>
</evidence>
<dbReference type="PANTHER" id="PTHR23034">
    <property type="entry name" value="GLUTAMATE-RICH PROTEIN 3"/>
    <property type="match status" value="1"/>
</dbReference>
<protein>
    <recommendedName>
        <fullName evidence="2">DUF4590 domain-containing protein</fullName>
    </recommendedName>
</protein>
<feature type="compositionally biased region" description="Basic and acidic residues" evidence="1">
    <location>
        <begin position="756"/>
        <end position="769"/>
    </location>
</feature>
<feature type="compositionally biased region" description="Basic and acidic residues" evidence="1">
    <location>
        <begin position="1153"/>
        <end position="1179"/>
    </location>
</feature>
<feature type="domain" description="DUF4590" evidence="2">
    <location>
        <begin position="552"/>
        <end position="665"/>
    </location>
</feature>
<feature type="compositionally biased region" description="Low complexity" evidence="1">
    <location>
        <begin position="514"/>
        <end position="523"/>
    </location>
</feature>
<feature type="compositionally biased region" description="Basic and acidic residues" evidence="1">
    <location>
        <begin position="667"/>
        <end position="676"/>
    </location>
</feature>
<evidence type="ECO:0000313" key="3">
    <source>
        <dbReference type="EMBL" id="CAJ0914930.1"/>
    </source>
</evidence>
<feature type="compositionally biased region" description="Basic and acidic residues" evidence="1">
    <location>
        <begin position="1302"/>
        <end position="1349"/>
    </location>
</feature>
<keyword evidence="4" id="KW-1185">Reference proteome</keyword>
<feature type="region of interest" description="Disordered" evidence="1">
    <location>
        <begin position="490"/>
        <end position="527"/>
    </location>
</feature>
<feature type="compositionally biased region" description="Basic and acidic residues" evidence="1">
    <location>
        <begin position="1197"/>
        <end position="1212"/>
    </location>
</feature>
<organism evidence="3 4">
    <name type="scientific">Ranitomeya imitator</name>
    <name type="common">mimic poison frog</name>
    <dbReference type="NCBI Taxonomy" id="111125"/>
    <lineage>
        <taxon>Eukaryota</taxon>
        <taxon>Metazoa</taxon>
        <taxon>Chordata</taxon>
        <taxon>Craniata</taxon>
        <taxon>Vertebrata</taxon>
        <taxon>Euteleostomi</taxon>
        <taxon>Amphibia</taxon>
        <taxon>Batrachia</taxon>
        <taxon>Anura</taxon>
        <taxon>Neobatrachia</taxon>
        <taxon>Hyloidea</taxon>
        <taxon>Dendrobatidae</taxon>
        <taxon>Dendrobatinae</taxon>
        <taxon>Ranitomeya</taxon>
    </lineage>
</organism>
<proteinExistence type="predicted"/>
<feature type="compositionally biased region" description="Acidic residues" evidence="1">
    <location>
        <begin position="705"/>
        <end position="715"/>
    </location>
</feature>
<sequence>LSGSHTRVFSDNTTAVAYLNHQGGTRSDRLTQLASDIMELAEGHLLSLSAVHIRGTDNFRADFLSRHTLHQGEWMLNRKIFKMITAQWGIPQIDLFATRANRQVRMFASLNREDKPDILDALQVPWTFDLAYAFPPWNLLPLGKTKGAGVTKNTLSRWIREAIILAYKAGGKDPPIHVGAHSTRALSTSWAERANVPIDLIWADPLSLVGAVVGSIKEHYRSLPWRPATVATQQNMRSAYKLISIGTVNTVWNMALSPPNPDHSVPLSGYNSLTDKHLTGYFNNTRIRKQLQRAGLITRSGRILTEKEYRINAMRRDHQKYIRECLAQAIFHKVLDLERRHQIDVKRKLETFARKERVQRLKVDHSKGPEGDSFPAFSPRPPTGPKSGTNRRLGNHERSDTSESSSSLRPNTAPGNMQRPVRLQPLPVNSSSGNVPKMSTAPRQKHSADEDDQRCARPTDKEILRMLHSTEHTSGISPYRLPIINNFVTPVPPPPQKHPKLTMSSTSRGRRYRPTTTPDGPDAPAKDAVKFHKTSLHSNVKITMVYRGKNVHLSHEVDDYKDEIKVFQQHCGGENLCVFKGKLLEEDSFSLVSRRHRGFPFSLTFYINGIQVDRLSSCCEYKHRKGARLGGKNGYFGFINIEGASPCYRCIISMGLDKKPSPPPKSKTKEKDKKDSDEDDGDEEHSDKKEQEEDSKENEKRSSVCEEDGDEDDQKTEEKSIMDYEEEGEENKDYKTDDYEADDEDKDDYDEDFELEENKSVEKYNKDGRLDDEEQEMSKSPSDGEKDDVNQEWRSSVASNAAQEASDRAVDERDSDYEDEQGKHSADDEEMNSAARKIQNLYREHRVLRQNGRTEKDRERKESISSSSSVDRSSEDDSDHDDSQETNGDHEAEMDQEKEMNKTNPDSGNHDLDKDLELKEPEEEDKGMLGTLSEEHENIEGQDDVDEPLSDRPEGDRKSDCVSPDNEQVNDGGTLGHVEEEDKSEAEDDLESKLTSDEEGDCKSVQEKIAEAIDHKPSLDSEPEPSDSSTDEEDHCKGKLTNLLHDSPGGALHHEPEQLGHDTEQMIMLDSSTDVEILTESRSKEVEGENPKNEPDERNACEEESYVGTVEEICEPESVTAEKEDAPGDGTAEKEDAPGDGTAEKEDAPDDGTAEKEDAPSDGTAEKEDAPSDGTAEKEDAPDDGTAEKEDAPDDGTAEKEDAPSDGTAEKEDAPDDGTAEKEDAPDDGTAEKEDAPSDGTAEKEDAPSDGTAEKEDAPGEGTAEKEDAPDDGTAEKEDGTAEKEDAPNGTAEKEDAPDDGTAEKEDAPGDGTAEKEDGTAEKKDAPGDGTAEKEDAPDGTAEKEDAPR</sequence>
<evidence type="ECO:0000313" key="4">
    <source>
        <dbReference type="Proteomes" id="UP001176940"/>
    </source>
</evidence>
<feature type="non-terminal residue" evidence="3">
    <location>
        <position position="1"/>
    </location>
</feature>
<feature type="compositionally biased region" description="Acidic residues" evidence="1">
    <location>
        <begin position="739"/>
        <end position="755"/>
    </location>
</feature>
<feature type="compositionally biased region" description="Basic and acidic residues" evidence="1">
    <location>
        <begin position="991"/>
        <end position="1019"/>
    </location>
</feature>
<feature type="compositionally biased region" description="Acidic residues" evidence="1">
    <location>
        <begin position="1213"/>
        <end position="1229"/>
    </location>
</feature>
<comment type="caution">
    <text evidence="3">The sequence shown here is derived from an EMBL/GenBank/DDBJ whole genome shotgun (WGS) entry which is preliminary data.</text>
</comment>
<dbReference type="InterPro" id="IPR027962">
    <property type="entry name" value="ERICH3"/>
</dbReference>
<feature type="compositionally biased region" description="Basic and acidic residues" evidence="1">
    <location>
        <begin position="1230"/>
        <end position="1267"/>
    </location>
</feature>
<dbReference type="InterPro" id="IPR048257">
    <property type="entry name" value="DUF4590"/>
</dbReference>
<reference evidence="3" key="1">
    <citation type="submission" date="2023-07" db="EMBL/GenBank/DDBJ databases">
        <authorList>
            <person name="Stuckert A."/>
        </authorList>
    </citation>
    <scope>NUCLEOTIDE SEQUENCE</scope>
</reference>
<feature type="compositionally biased region" description="Acidic residues" evidence="1">
    <location>
        <begin position="1021"/>
        <end position="1033"/>
    </location>
</feature>
<feature type="compositionally biased region" description="Basic and acidic residues" evidence="1">
    <location>
        <begin position="908"/>
        <end position="919"/>
    </location>
</feature>
<dbReference type="EMBL" id="CAUEEQ010000001">
    <property type="protein sequence ID" value="CAJ0914930.1"/>
    <property type="molecule type" value="Genomic_DNA"/>
</dbReference>
<feature type="compositionally biased region" description="Basic and acidic residues" evidence="1">
    <location>
        <begin position="1079"/>
        <end position="1101"/>
    </location>
</feature>
<feature type="compositionally biased region" description="Basic and acidic residues" evidence="1">
    <location>
        <begin position="1274"/>
        <end position="1295"/>
    </location>
</feature>
<dbReference type="Pfam" id="PF15257">
    <property type="entry name" value="DUF4590"/>
    <property type="match status" value="1"/>
</dbReference>
<dbReference type="CDD" id="cd09275">
    <property type="entry name" value="RNase_HI_RT_DIRS1"/>
    <property type="match status" value="1"/>
</dbReference>
<feature type="compositionally biased region" description="Basic and acidic residues" evidence="1">
    <location>
        <begin position="881"/>
        <end position="901"/>
    </location>
</feature>